<comment type="caution">
    <text evidence="6">The sequence shown here is derived from an EMBL/GenBank/DDBJ whole genome shotgun (WGS) entry which is preliminary data.</text>
</comment>
<keyword evidence="1" id="KW-0808">Transferase</keyword>
<keyword evidence="7" id="KW-1185">Reference proteome</keyword>
<dbReference type="RefSeq" id="WP_005623302.1">
    <property type="nucleotide sequence ID" value="NZ_AMRA01000005.1"/>
</dbReference>
<organism evidence="6 7">
    <name type="scientific">Mycolicibacterium hassiacum (strain DSM 44199 / CIP 105218 / JCM 12690 / 3849)</name>
    <name type="common">Mycobacterium hassiacum</name>
    <dbReference type="NCBI Taxonomy" id="1122247"/>
    <lineage>
        <taxon>Bacteria</taxon>
        <taxon>Bacillati</taxon>
        <taxon>Actinomycetota</taxon>
        <taxon>Actinomycetes</taxon>
        <taxon>Mycobacteriales</taxon>
        <taxon>Mycobacteriaceae</taxon>
        <taxon>Mycolicibacterium</taxon>
    </lineage>
</organism>
<name>K5B9R0_MYCHD</name>
<dbReference type="Gene3D" id="3.30.565.10">
    <property type="entry name" value="Histidine kinase-like ATPase, C-terminal domain"/>
    <property type="match status" value="1"/>
</dbReference>
<dbReference type="eggNOG" id="COG4585">
    <property type="taxonomic scope" value="Bacteria"/>
</dbReference>
<dbReference type="GO" id="GO:0000160">
    <property type="term" value="P:phosphorelay signal transduction system"/>
    <property type="evidence" value="ECO:0007669"/>
    <property type="project" value="UniProtKB-KW"/>
</dbReference>
<evidence type="ECO:0000313" key="6">
    <source>
        <dbReference type="EMBL" id="EKF25883.1"/>
    </source>
</evidence>
<dbReference type="InterPro" id="IPR036890">
    <property type="entry name" value="HATPase_C_sf"/>
</dbReference>
<evidence type="ECO:0000256" key="1">
    <source>
        <dbReference type="ARBA" id="ARBA00022679"/>
    </source>
</evidence>
<feature type="domain" description="Histidine kinase/HSP90-like ATPase" evidence="5">
    <location>
        <begin position="31"/>
        <end position="82"/>
    </location>
</feature>
<reference evidence="6 7" key="1">
    <citation type="journal article" date="2012" name="J. Bacteriol.">
        <title>Genome sequence of Mycobacterium hassiacum DSM 44199, a rare source of heat-stable mycobacterial proteins.</title>
        <authorList>
            <person name="Tiago I."/>
            <person name="Maranha A."/>
            <person name="Mendes V."/>
            <person name="Alarico S."/>
            <person name="Moynihan P.J."/>
            <person name="Clarke A.J."/>
            <person name="Macedo-Ribeiro S."/>
            <person name="Pereira P.J."/>
            <person name="Empadinhas N."/>
        </authorList>
    </citation>
    <scope>NUCLEOTIDE SEQUENCE [LARGE SCALE GENOMIC DNA]</scope>
    <source>
        <strain evidence="7">DSM 44199 / CIP 105218 / JCM 12690 / 3849</strain>
    </source>
</reference>
<keyword evidence="2 6" id="KW-0418">Kinase</keyword>
<keyword evidence="3" id="KW-0902">Two-component regulatory system</keyword>
<dbReference type="PATRIC" id="fig|1122247.3.peg.105"/>
<evidence type="ECO:0000313" key="7">
    <source>
        <dbReference type="Proteomes" id="UP000006265"/>
    </source>
</evidence>
<dbReference type="Pfam" id="PF13581">
    <property type="entry name" value="HATPase_c_2"/>
    <property type="match status" value="1"/>
</dbReference>
<dbReference type="Proteomes" id="UP000006265">
    <property type="component" value="Unassembled WGS sequence"/>
</dbReference>
<dbReference type="SUPFAM" id="SSF55874">
    <property type="entry name" value="ATPase domain of HSP90 chaperone/DNA topoisomerase II/histidine kinase"/>
    <property type="match status" value="1"/>
</dbReference>
<dbReference type="InterPro" id="IPR050482">
    <property type="entry name" value="Sensor_HK_TwoCompSys"/>
</dbReference>
<proteinExistence type="predicted"/>
<dbReference type="InterPro" id="IPR003594">
    <property type="entry name" value="HATPase_dom"/>
</dbReference>
<evidence type="ECO:0000256" key="4">
    <source>
        <dbReference type="SAM" id="MobiDB-lite"/>
    </source>
</evidence>
<evidence type="ECO:0000256" key="3">
    <source>
        <dbReference type="ARBA" id="ARBA00023012"/>
    </source>
</evidence>
<dbReference type="EMBL" id="AMRA01000005">
    <property type="protein sequence ID" value="EKF25883.1"/>
    <property type="molecule type" value="Genomic_DNA"/>
</dbReference>
<gene>
    <name evidence="6" type="ORF">C731_0115</name>
</gene>
<protein>
    <submittedName>
        <fullName evidence="6">Histidine kinase-, DNA gyrase B-, and HSP90-like ATPase family protein</fullName>
    </submittedName>
</protein>
<dbReference type="GO" id="GO:0016301">
    <property type="term" value="F:kinase activity"/>
    <property type="evidence" value="ECO:0007669"/>
    <property type="project" value="UniProtKB-KW"/>
</dbReference>
<accession>K5B9R0</accession>
<feature type="region of interest" description="Disordered" evidence="4">
    <location>
        <begin position="66"/>
        <end position="122"/>
    </location>
</feature>
<evidence type="ECO:0000259" key="5">
    <source>
        <dbReference type="Pfam" id="PF13581"/>
    </source>
</evidence>
<evidence type="ECO:0000256" key="2">
    <source>
        <dbReference type="ARBA" id="ARBA00022777"/>
    </source>
</evidence>
<feature type="compositionally biased region" description="Basic residues" evidence="4">
    <location>
        <begin position="111"/>
        <end position="122"/>
    </location>
</feature>
<sequence length="122" mass="13526">MRQLDSRGDYTIVADLDEVGKPDSQQLLYRAARELPANVYRHARAGTVRVRLTRTGDRVVLTVADDGWGSTPAPGSLPDPVGKQSRSSREQTPAPPVRRNFRGARVCSPRKVGHKRAARRQL</sequence>
<dbReference type="PANTHER" id="PTHR24421">
    <property type="entry name" value="NITRATE/NITRITE SENSOR PROTEIN NARX-RELATED"/>
    <property type="match status" value="1"/>
</dbReference>
<dbReference type="AlphaFoldDB" id="K5B9R0"/>